<dbReference type="PANTHER" id="PTHR10333">
    <property type="entry name" value="INHIBITOR OF GROWTH PROTEIN"/>
    <property type="match status" value="1"/>
</dbReference>
<feature type="binding site" evidence="8">
    <location>
        <position position="10"/>
    </location>
    <ligand>
        <name>Zn(2+)</name>
        <dbReference type="ChEBI" id="CHEBI:29105"/>
        <label>1</label>
    </ligand>
</feature>
<evidence type="ECO:0000256" key="8">
    <source>
        <dbReference type="PIRSR" id="PIRSR628651-51"/>
    </source>
</evidence>
<feature type="binding site" evidence="8">
    <location>
        <position position="8"/>
    </location>
    <ligand>
        <name>Zn(2+)</name>
        <dbReference type="ChEBI" id="CHEBI:29105"/>
        <label>1</label>
    </ligand>
</feature>
<dbReference type="Gene3D" id="3.30.40.10">
    <property type="entry name" value="Zinc/RING finger domain, C3HC4 (zinc finger)"/>
    <property type="match status" value="1"/>
</dbReference>
<keyword evidence="5 8" id="KW-0862">Zinc</keyword>
<evidence type="ECO:0000256" key="6">
    <source>
        <dbReference type="ARBA" id="ARBA00022853"/>
    </source>
</evidence>
<evidence type="ECO:0000256" key="3">
    <source>
        <dbReference type="ARBA" id="ARBA00022723"/>
    </source>
</evidence>
<dbReference type="SMART" id="SM00249">
    <property type="entry name" value="PHD"/>
    <property type="match status" value="1"/>
</dbReference>
<dbReference type="GeneID" id="28972850"/>
<evidence type="ECO:0000256" key="4">
    <source>
        <dbReference type="ARBA" id="ARBA00022771"/>
    </source>
</evidence>
<evidence type="ECO:0000256" key="2">
    <source>
        <dbReference type="ARBA" id="ARBA00010210"/>
    </source>
</evidence>
<proteinExistence type="inferred from homology"/>
<name>A0A0P9ELP4_RHOGW</name>
<dbReference type="SUPFAM" id="SSF57903">
    <property type="entry name" value="FYVE/PHD zinc finger"/>
    <property type="match status" value="1"/>
</dbReference>
<keyword evidence="3 8" id="KW-0479">Metal-binding</keyword>
<comment type="subcellular location">
    <subcellularLocation>
        <location evidence="1">Nucleus</location>
    </subcellularLocation>
</comment>
<protein>
    <recommendedName>
        <fullName evidence="10">PHD-type domain-containing protein</fullName>
    </recommendedName>
</protein>
<feature type="domain" description="PHD-type" evidence="10">
    <location>
        <begin position="5"/>
        <end position="54"/>
    </location>
</feature>
<evidence type="ECO:0000259" key="10">
    <source>
        <dbReference type="PROSITE" id="PS50016"/>
    </source>
</evidence>
<feature type="non-terminal residue" evidence="11">
    <location>
        <position position="1"/>
    </location>
</feature>
<dbReference type="InterPro" id="IPR019787">
    <property type="entry name" value="Znf_PHD-finger"/>
</dbReference>
<feature type="binding site" evidence="8">
    <location>
        <position position="21"/>
    </location>
    <ligand>
        <name>Zn(2+)</name>
        <dbReference type="ChEBI" id="CHEBI:29105"/>
        <label>2</label>
    </ligand>
</feature>
<gene>
    <name evidence="11" type="ORF">RHOBADRAFT_17997</name>
</gene>
<dbReference type="PANTHER" id="PTHR10333:SF42">
    <property type="entry name" value="INHIBITOR OF GROWTH PROTEIN 5"/>
    <property type="match status" value="1"/>
</dbReference>
<dbReference type="EMBL" id="KQ474086">
    <property type="protein sequence ID" value="KPV72674.1"/>
    <property type="molecule type" value="Genomic_DNA"/>
</dbReference>
<evidence type="ECO:0000256" key="9">
    <source>
        <dbReference type="PROSITE-ProRule" id="PRU00146"/>
    </source>
</evidence>
<feature type="binding site" evidence="8">
    <location>
        <position position="35"/>
    </location>
    <ligand>
        <name>Zn(2+)</name>
        <dbReference type="ChEBI" id="CHEBI:29105"/>
        <label>1</label>
    </ligand>
</feature>
<dbReference type="InterPro" id="IPR059153">
    <property type="entry name" value="NSD_PHD-1st"/>
</dbReference>
<feature type="binding site" evidence="8">
    <location>
        <position position="26"/>
    </location>
    <ligand>
        <name>Zn(2+)</name>
        <dbReference type="ChEBI" id="CHEBI:29105"/>
        <label>2</label>
    </ligand>
</feature>
<dbReference type="GO" id="GO:0006325">
    <property type="term" value="P:chromatin organization"/>
    <property type="evidence" value="ECO:0007669"/>
    <property type="project" value="UniProtKB-KW"/>
</dbReference>
<dbReference type="FunFam" id="3.30.40.10:FF:000021">
    <property type="entry name" value="Inhibitor of growth 2b"/>
    <property type="match status" value="1"/>
</dbReference>
<evidence type="ECO:0000256" key="7">
    <source>
        <dbReference type="ARBA" id="ARBA00023242"/>
    </source>
</evidence>
<dbReference type="GO" id="GO:0005634">
    <property type="term" value="C:nucleus"/>
    <property type="evidence" value="ECO:0007669"/>
    <property type="project" value="UniProtKB-SubCell"/>
</dbReference>
<dbReference type="InterPro" id="IPR019786">
    <property type="entry name" value="Zinc_finger_PHD-type_CS"/>
</dbReference>
<feature type="binding site" evidence="8">
    <location>
        <position position="32"/>
    </location>
    <ligand>
        <name>Zn(2+)</name>
        <dbReference type="ChEBI" id="CHEBI:29105"/>
        <label>1</label>
    </ligand>
</feature>
<dbReference type="OMA" id="CENDACE"/>
<dbReference type="GO" id="GO:0000785">
    <property type="term" value="C:chromatin"/>
    <property type="evidence" value="ECO:0007669"/>
    <property type="project" value="UniProtKB-ARBA"/>
</dbReference>
<dbReference type="InterPro" id="IPR001965">
    <property type="entry name" value="Znf_PHD"/>
</dbReference>
<dbReference type="InterPro" id="IPR013083">
    <property type="entry name" value="Znf_RING/FYVE/PHD"/>
</dbReference>
<dbReference type="InterPro" id="IPR011011">
    <property type="entry name" value="Znf_FYVE_PHD"/>
</dbReference>
<evidence type="ECO:0000256" key="5">
    <source>
        <dbReference type="ARBA" id="ARBA00022833"/>
    </source>
</evidence>
<evidence type="ECO:0000313" key="12">
    <source>
        <dbReference type="Proteomes" id="UP000053890"/>
    </source>
</evidence>
<evidence type="ECO:0000256" key="1">
    <source>
        <dbReference type="ARBA" id="ARBA00004123"/>
    </source>
</evidence>
<dbReference type="CDD" id="cd15505">
    <property type="entry name" value="PHD_ING"/>
    <property type="match status" value="1"/>
</dbReference>
<comment type="similarity">
    <text evidence="2">Belongs to the ING family.</text>
</comment>
<dbReference type="Pfam" id="PF23011">
    <property type="entry name" value="PHD-1st_NSD"/>
    <property type="match status" value="1"/>
</dbReference>
<dbReference type="AlphaFoldDB" id="A0A0P9ELP4"/>
<dbReference type="PROSITE" id="PS50016">
    <property type="entry name" value="ZF_PHD_2"/>
    <property type="match status" value="1"/>
</dbReference>
<dbReference type="PROSITE" id="PS01359">
    <property type="entry name" value="ZF_PHD_1"/>
    <property type="match status" value="1"/>
</dbReference>
<sequence length="65" mass="7534">DPNEPTYCYCDRVSFGEMIACENDDCSREWFHLGCVGLEHAPEGKWYCDDCVRELGIDPATMRRK</sequence>
<dbReference type="GO" id="GO:0008270">
    <property type="term" value="F:zinc ion binding"/>
    <property type="evidence" value="ECO:0007669"/>
    <property type="project" value="UniProtKB-KW"/>
</dbReference>
<dbReference type="STRING" id="578459.A0A0P9ELP4"/>
<keyword evidence="12" id="KW-1185">Reference proteome</keyword>
<feature type="binding site" evidence="8">
    <location>
        <position position="51"/>
    </location>
    <ligand>
        <name>Zn(2+)</name>
        <dbReference type="ChEBI" id="CHEBI:29105"/>
        <label>2</label>
    </ligand>
</feature>
<dbReference type="RefSeq" id="XP_018268723.1">
    <property type="nucleotide sequence ID" value="XM_018412401.1"/>
</dbReference>
<reference evidence="11 12" key="1">
    <citation type="journal article" date="2015" name="Front. Microbiol.">
        <title>Genome sequence of the plant growth promoting endophytic yeast Rhodotorula graminis WP1.</title>
        <authorList>
            <person name="Firrincieli A."/>
            <person name="Otillar R."/>
            <person name="Salamov A."/>
            <person name="Schmutz J."/>
            <person name="Khan Z."/>
            <person name="Redman R.S."/>
            <person name="Fleck N.D."/>
            <person name="Lindquist E."/>
            <person name="Grigoriev I.V."/>
            <person name="Doty S.L."/>
        </authorList>
    </citation>
    <scope>NUCLEOTIDE SEQUENCE [LARGE SCALE GENOMIC DNA]</scope>
    <source>
        <strain evidence="11 12">WP1</strain>
    </source>
</reference>
<dbReference type="OrthoDB" id="5411773at2759"/>
<dbReference type="GO" id="GO:0006355">
    <property type="term" value="P:regulation of DNA-templated transcription"/>
    <property type="evidence" value="ECO:0007669"/>
    <property type="project" value="TreeGrafter"/>
</dbReference>
<organism evidence="11 12">
    <name type="scientific">Rhodotorula graminis (strain WP1)</name>
    <dbReference type="NCBI Taxonomy" id="578459"/>
    <lineage>
        <taxon>Eukaryota</taxon>
        <taxon>Fungi</taxon>
        <taxon>Dikarya</taxon>
        <taxon>Basidiomycota</taxon>
        <taxon>Pucciniomycotina</taxon>
        <taxon>Microbotryomycetes</taxon>
        <taxon>Sporidiobolales</taxon>
        <taxon>Sporidiobolaceae</taxon>
        <taxon>Rhodotorula</taxon>
    </lineage>
</organism>
<feature type="binding site" evidence="8">
    <location>
        <position position="48"/>
    </location>
    <ligand>
        <name>Zn(2+)</name>
        <dbReference type="ChEBI" id="CHEBI:29105"/>
        <label>2</label>
    </ligand>
</feature>
<dbReference type="InterPro" id="IPR028651">
    <property type="entry name" value="ING_fam"/>
</dbReference>
<keyword evidence="6" id="KW-0156">Chromatin regulator</keyword>
<accession>A0A0P9ELP4</accession>
<evidence type="ECO:0000313" key="11">
    <source>
        <dbReference type="EMBL" id="KPV72674.1"/>
    </source>
</evidence>
<keyword evidence="4 9" id="KW-0863">Zinc-finger</keyword>
<keyword evidence="7" id="KW-0539">Nucleus</keyword>
<dbReference type="Proteomes" id="UP000053890">
    <property type="component" value="Unassembled WGS sequence"/>
</dbReference>